<reference evidence="1" key="1">
    <citation type="journal article" date="2022" name="bioRxiv">
        <title>Population genetic analysis of Ophidiomyces ophidiicola, the causative agent of snake fungal disease, indicates recent introductions to the USA.</title>
        <authorList>
            <person name="Ladner J.T."/>
            <person name="Palmer J.M."/>
            <person name="Ettinger C.L."/>
            <person name="Stajich J.E."/>
            <person name="Farrell T.M."/>
            <person name="Glorioso B.M."/>
            <person name="Lawson B."/>
            <person name="Price S.J."/>
            <person name="Stengle A.G."/>
            <person name="Grear D.A."/>
            <person name="Lorch J.M."/>
        </authorList>
    </citation>
    <scope>NUCLEOTIDE SEQUENCE</scope>
    <source>
        <strain evidence="1">NWHC 24266-5</strain>
    </source>
</reference>
<name>A0ACB8UZM5_9EURO</name>
<protein>
    <submittedName>
        <fullName evidence="1">Uncharacterized protein</fullName>
    </submittedName>
</protein>
<proteinExistence type="predicted"/>
<accession>A0ACB8UZM5</accession>
<evidence type="ECO:0000313" key="1">
    <source>
        <dbReference type="EMBL" id="KAI2389212.1"/>
    </source>
</evidence>
<comment type="caution">
    <text evidence="1">The sequence shown here is derived from an EMBL/GenBank/DDBJ whole genome shotgun (WGS) entry which is preliminary data.</text>
</comment>
<organism evidence="1">
    <name type="scientific">Ophidiomyces ophidiicola</name>
    <dbReference type="NCBI Taxonomy" id="1387563"/>
    <lineage>
        <taxon>Eukaryota</taxon>
        <taxon>Fungi</taxon>
        <taxon>Dikarya</taxon>
        <taxon>Ascomycota</taxon>
        <taxon>Pezizomycotina</taxon>
        <taxon>Eurotiomycetes</taxon>
        <taxon>Eurotiomycetidae</taxon>
        <taxon>Onygenales</taxon>
        <taxon>Onygenaceae</taxon>
        <taxon>Ophidiomyces</taxon>
    </lineage>
</organism>
<dbReference type="EMBL" id="JALBCA010000025">
    <property type="protein sequence ID" value="KAI2389212.1"/>
    <property type="molecule type" value="Genomic_DNA"/>
</dbReference>
<gene>
    <name evidence="1" type="ORF">LOY88_002178</name>
</gene>
<sequence>MNISLRASLKWVVVCALAVTSLPIASAIHLDLNSDASIKKAAKIVASGMTAYYTGHLPGDVPGNLPPPYFWWESGAMFGALIDYWFYTGDSTWNKITTQALLHQASASNNFMPPNQSRTLGNDDQSFWGMSAMAAAERNFPNPPSDQPQWLALAQGVFNSQAVRWDTETCNGGLKWQIFRFNNGYNYKNTISNGCFFSLAARLALYTGNQTYADWAVKAWDWTHRIGLMSPEYKFFDGSDDKLNCSQVNHMQWTYNAGVYLHGAANMYNYTHGDDVWRQRIIGIVKGLQTFFFENTDIMFELGCEPQNNCLVDQRSFKAYLARWMAATTQLAPFTSPMLMPRIRASAVAAANACTGGADRQMCGLKWTIGGFDGSTGVGEQMAALEVIQSNLISKVKPPYTEKSGGTSKGDPSAGGTSRDSSSRELRPITAADRAGAVFITLILMAAVVGGSYFVMSE</sequence>